<feature type="compositionally biased region" description="Gly residues" evidence="1">
    <location>
        <begin position="79"/>
        <end position="88"/>
    </location>
</feature>
<feature type="region of interest" description="Disordered" evidence="1">
    <location>
        <begin position="119"/>
        <end position="142"/>
    </location>
</feature>
<name>D2BE54_STRRD</name>
<gene>
    <name evidence="2" type="ordered locus">Sros_7417</name>
</gene>
<sequence>MRPLPISWRCRRPLRRVRRRSTRRGRPTEHGRPRRVRRRKDTVETKGLGARRDPSPGTEPIIVHGCGDTTIRRSVLGGDVAGGRGASGGRTPRPTSPQSVKALSWLSVGDVAGRIPGCPVPLPGRSRGKPIEAGRDSGRAGGGIAGIRRGLLQRIRVLSTGARTRSVRWPHGSGQRRREPWGLGGSVGGSPTVVRAGRAAVYAASAFRVVMDRMVSHPAITGHPAACLESLVGPCRIRTCDRRIRG</sequence>
<accession>D2BE54</accession>
<dbReference type="Proteomes" id="UP000002029">
    <property type="component" value="Chromosome"/>
</dbReference>
<organism evidence="2 3">
    <name type="scientific">Streptosporangium roseum (strain ATCC 12428 / DSM 43021 / JCM 3005 / KCTC 9067 / NCIMB 10171 / NRRL 2505 / NI 9100)</name>
    <dbReference type="NCBI Taxonomy" id="479432"/>
    <lineage>
        <taxon>Bacteria</taxon>
        <taxon>Bacillati</taxon>
        <taxon>Actinomycetota</taxon>
        <taxon>Actinomycetes</taxon>
        <taxon>Streptosporangiales</taxon>
        <taxon>Streptosporangiaceae</taxon>
        <taxon>Streptosporangium</taxon>
    </lineage>
</organism>
<protein>
    <submittedName>
        <fullName evidence="2">Uncharacterized protein</fullName>
    </submittedName>
</protein>
<proteinExistence type="predicted"/>
<dbReference type="STRING" id="479432.Sros_7417"/>
<evidence type="ECO:0000313" key="3">
    <source>
        <dbReference type="Proteomes" id="UP000002029"/>
    </source>
</evidence>
<evidence type="ECO:0000313" key="2">
    <source>
        <dbReference type="EMBL" id="ACZ90100.1"/>
    </source>
</evidence>
<feature type="region of interest" description="Disordered" evidence="1">
    <location>
        <begin position="77"/>
        <end position="99"/>
    </location>
</feature>
<feature type="compositionally biased region" description="Basic and acidic residues" evidence="1">
    <location>
        <begin position="129"/>
        <end position="138"/>
    </location>
</feature>
<dbReference type="KEGG" id="sro:Sros_7417"/>
<keyword evidence="3" id="KW-1185">Reference proteome</keyword>
<feature type="region of interest" description="Disordered" evidence="1">
    <location>
        <begin position="15"/>
        <end position="61"/>
    </location>
</feature>
<dbReference type="AlphaFoldDB" id="D2BE54"/>
<dbReference type="HOGENOM" id="CLU_1128573_0_0_11"/>
<feature type="compositionally biased region" description="Basic residues" evidence="1">
    <location>
        <begin position="15"/>
        <end position="25"/>
    </location>
</feature>
<dbReference type="EMBL" id="CP001814">
    <property type="protein sequence ID" value="ACZ90100.1"/>
    <property type="molecule type" value="Genomic_DNA"/>
</dbReference>
<evidence type="ECO:0000256" key="1">
    <source>
        <dbReference type="SAM" id="MobiDB-lite"/>
    </source>
</evidence>
<reference evidence="2 3" key="1">
    <citation type="journal article" date="2010" name="Stand. Genomic Sci.">
        <title>Complete genome sequence of Streptosporangium roseum type strain (NI 9100).</title>
        <authorList>
            <person name="Nolan M."/>
            <person name="Sikorski J."/>
            <person name="Jando M."/>
            <person name="Lucas S."/>
            <person name="Lapidus A."/>
            <person name="Glavina Del Rio T."/>
            <person name="Chen F."/>
            <person name="Tice H."/>
            <person name="Pitluck S."/>
            <person name="Cheng J.F."/>
            <person name="Chertkov O."/>
            <person name="Sims D."/>
            <person name="Meincke L."/>
            <person name="Brettin T."/>
            <person name="Han C."/>
            <person name="Detter J.C."/>
            <person name="Bruce D."/>
            <person name="Goodwin L."/>
            <person name="Land M."/>
            <person name="Hauser L."/>
            <person name="Chang Y.J."/>
            <person name="Jeffries C.D."/>
            <person name="Ivanova N."/>
            <person name="Mavromatis K."/>
            <person name="Mikhailova N."/>
            <person name="Chen A."/>
            <person name="Palaniappan K."/>
            <person name="Chain P."/>
            <person name="Rohde M."/>
            <person name="Goker M."/>
            <person name="Bristow J."/>
            <person name="Eisen J.A."/>
            <person name="Markowitz V."/>
            <person name="Hugenholtz P."/>
            <person name="Kyrpides N.C."/>
            <person name="Klenk H.P."/>
        </authorList>
    </citation>
    <scope>NUCLEOTIDE SEQUENCE [LARGE SCALE GENOMIC DNA]</scope>
    <source>
        <strain evidence="3">ATCC 12428 / DSM 43021 / JCM 3005 / NI 9100</strain>
    </source>
</reference>